<protein>
    <submittedName>
        <fullName evidence="3">Plasmid pRiA4b ORF-3 family protein</fullName>
    </submittedName>
</protein>
<feature type="domain" description="Plasmid pRiA4b Orf3-like" evidence="1">
    <location>
        <begin position="176"/>
        <end position="361"/>
    </location>
</feature>
<dbReference type="Pfam" id="PF07929">
    <property type="entry name" value="PRiA4_ORF3"/>
    <property type="match status" value="1"/>
</dbReference>
<dbReference type="PANTHER" id="PTHR41878">
    <property type="entry name" value="LEXA REPRESSOR-RELATED"/>
    <property type="match status" value="1"/>
</dbReference>
<comment type="caution">
    <text evidence="3">The sequence shown here is derived from an EMBL/GenBank/DDBJ whole genome shotgun (WGS) entry which is preliminary data.</text>
</comment>
<sequence length="369" mass="42946">MLIQCTKKLLTELKLKPEPSSESDSLFSWHANIITLNRKKTIVLVNDQSRYIIVLYSVKAADLKRIDQLLVQAIRDTFCHEGIKDEVIENYLSHFNEVKFSTTKDRKLVARLNKACENVCFYEEEIHPHGIQQPILNKQLSRLIVGNGKNDYITPSEELFRNLEGLTGGQIFHSEAYILHVTLELENHEVWRRIAVPKHITFPDLHKTLQISFGWQDCHLHEFSIYKSMPTSLNQSKRIADCKPVVILVCHEEAFRYDTGIPMKLEEGEKLHDYLPSELRYTYDLGDEWNHQIVVEQMMDNYDKNYPTCFEGRGNTPPGDVGGEPGFEEFLSVMADPAHPDYEHLRNWGISQGYEDFNMDLVNRRLKFF</sequence>
<dbReference type="PANTHER" id="PTHR41878:SF1">
    <property type="entry name" value="TNPR PROTEIN"/>
    <property type="match status" value="1"/>
</dbReference>
<dbReference type="Proteomes" id="UP001518925">
    <property type="component" value="Unassembled WGS sequence"/>
</dbReference>
<evidence type="ECO:0000259" key="1">
    <source>
        <dbReference type="Pfam" id="PF07929"/>
    </source>
</evidence>
<feature type="domain" description="DUF6933" evidence="2">
    <location>
        <begin position="2"/>
        <end position="158"/>
    </location>
</feature>
<gene>
    <name evidence="3" type="ORF">JR050_15805</name>
</gene>
<keyword evidence="4" id="KW-1185">Reference proteome</keyword>
<dbReference type="RefSeq" id="WP_204204488.1">
    <property type="nucleotide sequence ID" value="NZ_JAFELM010000039.1"/>
</dbReference>
<accession>A0ABS2DKX9</accession>
<evidence type="ECO:0000313" key="4">
    <source>
        <dbReference type="Proteomes" id="UP001518925"/>
    </source>
</evidence>
<reference evidence="3 4" key="1">
    <citation type="submission" date="2021-02" db="EMBL/GenBank/DDBJ databases">
        <title>Bacillus sp. RD4P76, an endophyte from a halophyte.</title>
        <authorList>
            <person name="Sun J.-Q."/>
        </authorList>
    </citation>
    <scope>NUCLEOTIDE SEQUENCE [LARGE SCALE GENOMIC DNA]</scope>
    <source>
        <strain evidence="3 4">RD4P76</strain>
    </source>
</reference>
<dbReference type="InterPro" id="IPR012912">
    <property type="entry name" value="Plasmid_pRiA4b_Orf3-like"/>
</dbReference>
<dbReference type="SUPFAM" id="SSF159941">
    <property type="entry name" value="MM3350-like"/>
    <property type="match status" value="1"/>
</dbReference>
<evidence type="ECO:0000259" key="2">
    <source>
        <dbReference type="Pfam" id="PF22016"/>
    </source>
</evidence>
<dbReference type="Gene3D" id="3.10.290.30">
    <property type="entry name" value="MM3350-like"/>
    <property type="match status" value="1"/>
</dbReference>
<organism evidence="3 4">
    <name type="scientific">Bacillus suaedaesalsae</name>
    <dbReference type="NCBI Taxonomy" id="2810349"/>
    <lineage>
        <taxon>Bacteria</taxon>
        <taxon>Bacillati</taxon>
        <taxon>Bacillota</taxon>
        <taxon>Bacilli</taxon>
        <taxon>Bacillales</taxon>
        <taxon>Bacillaceae</taxon>
        <taxon>Bacillus</taxon>
    </lineage>
</organism>
<dbReference type="EMBL" id="JAFELM010000039">
    <property type="protein sequence ID" value="MBM6619133.1"/>
    <property type="molecule type" value="Genomic_DNA"/>
</dbReference>
<dbReference type="InterPro" id="IPR053864">
    <property type="entry name" value="DUF6933"/>
</dbReference>
<dbReference type="Pfam" id="PF22016">
    <property type="entry name" value="DUF6933"/>
    <property type="match status" value="1"/>
</dbReference>
<dbReference type="InterPro" id="IPR024047">
    <property type="entry name" value="MM3350-like_sf"/>
</dbReference>
<name>A0ABS2DKX9_9BACI</name>
<proteinExistence type="predicted"/>
<evidence type="ECO:0000313" key="3">
    <source>
        <dbReference type="EMBL" id="MBM6619133.1"/>
    </source>
</evidence>